<dbReference type="EnsemblMetazoa" id="AARA015854-RA">
    <property type="protein sequence ID" value="AARA015854-PA"/>
    <property type="gene ID" value="AARA015854"/>
</dbReference>
<keyword evidence="2" id="KW-1185">Reference proteome</keyword>
<evidence type="ECO:0000313" key="2">
    <source>
        <dbReference type="Proteomes" id="UP000075840"/>
    </source>
</evidence>
<sequence length="241" mass="27973">MLTKWISIVCVFGTALLATTTVDGFLLEYQSELANLSSQAVRDVAASWTANSELNGLFNRRILAQIGDATVQMRIRDAYVAELLENERDSLSDVCWQFLDQYYAFYRSMWGVDIRNCMREAHQDLEYDRLDRFRPQASSAQRIMKTATYQVIRTLGMSNIFNREGIRGQLTDELESYRSTWESYETTLREELERHDETVTGTMRRMELCIDRALVYQQVDVEVIEEEIETNCESGTKMSSK</sequence>
<proteinExistence type="predicted"/>
<accession>A0A182IIS5</accession>
<protein>
    <recommendedName>
        <fullName evidence="3">Protein TsetseEP domain-containing protein</fullName>
    </recommendedName>
</protein>
<evidence type="ECO:0000313" key="1">
    <source>
        <dbReference type="EnsemblMetazoa" id="AARA015854-PA"/>
    </source>
</evidence>
<dbReference type="AlphaFoldDB" id="A0A182IIS5"/>
<reference evidence="1" key="1">
    <citation type="submission" date="2022-08" db="UniProtKB">
        <authorList>
            <consortium name="EnsemblMetazoa"/>
        </authorList>
    </citation>
    <scope>IDENTIFICATION</scope>
    <source>
        <strain evidence="1">Dongola</strain>
    </source>
</reference>
<dbReference type="EMBL" id="APCN01000586">
    <property type="status" value="NOT_ANNOTATED_CDS"/>
    <property type="molecule type" value="Genomic_DNA"/>
</dbReference>
<dbReference type="Proteomes" id="UP000075840">
    <property type="component" value="Unassembled WGS sequence"/>
</dbReference>
<evidence type="ECO:0008006" key="3">
    <source>
        <dbReference type="Google" id="ProtNLM"/>
    </source>
</evidence>
<dbReference type="VEuPathDB" id="VectorBase:AARA015854"/>
<organism evidence="1 2">
    <name type="scientific">Anopheles arabiensis</name>
    <name type="common">Mosquito</name>
    <dbReference type="NCBI Taxonomy" id="7173"/>
    <lineage>
        <taxon>Eukaryota</taxon>
        <taxon>Metazoa</taxon>
        <taxon>Ecdysozoa</taxon>
        <taxon>Arthropoda</taxon>
        <taxon>Hexapoda</taxon>
        <taxon>Insecta</taxon>
        <taxon>Pterygota</taxon>
        <taxon>Neoptera</taxon>
        <taxon>Endopterygota</taxon>
        <taxon>Diptera</taxon>
        <taxon>Nematocera</taxon>
        <taxon>Culicoidea</taxon>
        <taxon>Culicidae</taxon>
        <taxon>Anophelinae</taxon>
        <taxon>Anopheles</taxon>
    </lineage>
</organism>
<name>A0A182IIS5_ANOAR</name>